<dbReference type="NCBIfam" id="TIGR03696">
    <property type="entry name" value="Rhs_assc_core"/>
    <property type="match status" value="1"/>
</dbReference>
<dbReference type="PANTHER" id="PTHR32305">
    <property type="match status" value="1"/>
</dbReference>
<evidence type="ECO:0000256" key="2">
    <source>
        <dbReference type="SAM" id="Phobius"/>
    </source>
</evidence>
<dbReference type="RefSeq" id="WP_097552812.1">
    <property type="nucleotide sequence ID" value="NZ_BAABSI010000022.1"/>
</dbReference>
<dbReference type="PANTHER" id="PTHR32305:SF17">
    <property type="entry name" value="TRNA NUCLEASE WAPA"/>
    <property type="match status" value="1"/>
</dbReference>
<name>A0AAE9XDB5_PORGN</name>
<organism evidence="4 5">
    <name type="scientific">Porphyromonas gingivalis</name>
    <name type="common">Bacteroides gingivalis</name>
    <dbReference type="NCBI Taxonomy" id="837"/>
    <lineage>
        <taxon>Bacteria</taxon>
        <taxon>Pseudomonadati</taxon>
        <taxon>Bacteroidota</taxon>
        <taxon>Bacteroidia</taxon>
        <taxon>Bacteroidales</taxon>
        <taxon>Porphyromonadaceae</taxon>
        <taxon>Porphyromonas</taxon>
    </lineage>
</organism>
<dbReference type="AlphaFoldDB" id="A0AAE9XDB5"/>
<dbReference type="Gene3D" id="2.180.10.10">
    <property type="entry name" value="RHS repeat-associated core"/>
    <property type="match status" value="1"/>
</dbReference>
<feature type="transmembrane region" description="Helical" evidence="2">
    <location>
        <begin position="195"/>
        <end position="214"/>
    </location>
</feature>
<keyword evidence="2" id="KW-0812">Transmembrane</keyword>
<keyword evidence="2" id="KW-0472">Membrane</keyword>
<sequence>MNEMETVVAKIIFGVDEDGFVYLRVNSGQWKLHYIYRDYQGSVTDITDASGTVVHRMRYSPWGKLLHTDGTPYTRSEELSTDYDRLLLLGRGYTGHEYLPWFGLVNVNARLYDPAIGRFLSPDPYVQMPDFSQNFNRYSYCLNNPLKFTDPNGEIIWLAPLVGAIVGTYMGGVMANNGQYNPFKWDYSNVKTWTYMYLGGVVGGLSGLAGGAIATSGIPMANTLSIAAASLTNSLGTWAYTGGQTPITINFGIASYDFTAGSFGYLGKKGNKWYENLGYGLGALANMSDVLIGFKPQKVDLVTEHSDATGHSAIVEEGSATATGYGNGNPAYADPNGIISVGPNRYTDPYGSWHWMKGTNLWDTHTGAGETYWRQTLNVNRGTITKYANWLNAREAIGKLHYSVEISSCVSHTSRALNLSGIFNIGIHPYLLNAQMYLWSNGIRPWTFSYFLNQ</sequence>
<keyword evidence="2" id="KW-1133">Transmembrane helix</keyword>
<proteinExistence type="predicted"/>
<dbReference type="InterPro" id="IPR050708">
    <property type="entry name" value="T6SS_VgrG/RHS"/>
</dbReference>
<evidence type="ECO:0000259" key="3">
    <source>
        <dbReference type="Pfam" id="PF25023"/>
    </source>
</evidence>
<evidence type="ECO:0000256" key="1">
    <source>
        <dbReference type="ARBA" id="ARBA00022737"/>
    </source>
</evidence>
<protein>
    <submittedName>
        <fullName evidence="4">RHS repeat-associated core domain-containing protein</fullName>
    </submittedName>
</protein>
<dbReference type="EMBL" id="CP116613">
    <property type="protein sequence ID" value="WCF98872.1"/>
    <property type="molecule type" value="Genomic_DNA"/>
</dbReference>
<dbReference type="Proteomes" id="UP001179540">
    <property type="component" value="Chromosome"/>
</dbReference>
<evidence type="ECO:0000313" key="5">
    <source>
        <dbReference type="Proteomes" id="UP001179540"/>
    </source>
</evidence>
<reference evidence="4" key="1">
    <citation type="submission" date="2023-01" db="EMBL/GenBank/DDBJ databases">
        <title>Phages are important unrecognized players in the ecology of the oral pathogen Porphyromonas gingivalis.</title>
        <authorList>
            <person name="Matrishin C.B."/>
            <person name="Kauffman K.M."/>
        </authorList>
    </citation>
    <scope>NUCLEOTIDE SEQUENCE</scope>
    <source>
        <strain evidence="4">HG1691old</strain>
    </source>
</reference>
<keyword evidence="1" id="KW-0677">Repeat</keyword>
<gene>
    <name evidence="4" type="ORF">NY149_10295</name>
</gene>
<dbReference type="InterPro" id="IPR056823">
    <property type="entry name" value="TEN-like_YD-shell"/>
</dbReference>
<evidence type="ECO:0000313" key="4">
    <source>
        <dbReference type="EMBL" id="WCF98872.1"/>
    </source>
</evidence>
<accession>A0AAE9XDB5</accession>
<feature type="transmembrane region" description="Helical" evidence="2">
    <location>
        <begin position="155"/>
        <end position="175"/>
    </location>
</feature>
<dbReference type="InterPro" id="IPR022385">
    <property type="entry name" value="Rhs_assc_core"/>
</dbReference>
<feature type="domain" description="Teneurin-like YD-shell" evidence="3">
    <location>
        <begin position="31"/>
        <end position="145"/>
    </location>
</feature>
<dbReference type="Pfam" id="PF25023">
    <property type="entry name" value="TEN_YD-shell"/>
    <property type="match status" value="1"/>
</dbReference>